<comment type="caution">
    <text evidence="1">The sequence shown here is derived from an EMBL/GenBank/DDBJ whole genome shotgun (WGS) entry which is preliminary data.</text>
</comment>
<dbReference type="AlphaFoldDB" id="A0A9P6PKT9"/>
<dbReference type="SUPFAM" id="SSF81383">
    <property type="entry name" value="F-box domain"/>
    <property type="match status" value="1"/>
</dbReference>
<evidence type="ECO:0000313" key="2">
    <source>
        <dbReference type="Proteomes" id="UP000726737"/>
    </source>
</evidence>
<dbReference type="InterPro" id="IPR032675">
    <property type="entry name" value="LRR_dom_sf"/>
</dbReference>
<accession>A0A9P6PKT9</accession>
<dbReference type="Proteomes" id="UP000726737">
    <property type="component" value="Unassembled WGS sequence"/>
</dbReference>
<reference evidence="1" key="1">
    <citation type="journal article" date="2020" name="Fungal Divers.">
        <title>Resolving the Mortierellaceae phylogeny through synthesis of multi-gene phylogenetics and phylogenomics.</title>
        <authorList>
            <person name="Vandepol N."/>
            <person name="Liber J."/>
            <person name="Desiro A."/>
            <person name="Na H."/>
            <person name="Kennedy M."/>
            <person name="Barry K."/>
            <person name="Grigoriev I.V."/>
            <person name="Miller A.N."/>
            <person name="O'Donnell K."/>
            <person name="Stajich J.E."/>
            <person name="Bonito G."/>
        </authorList>
    </citation>
    <scope>NUCLEOTIDE SEQUENCE</scope>
    <source>
        <strain evidence="1">KOD948</strain>
    </source>
</reference>
<dbReference type="Gene3D" id="3.80.10.10">
    <property type="entry name" value="Ribonuclease Inhibitor"/>
    <property type="match status" value="2"/>
</dbReference>
<evidence type="ECO:0000313" key="1">
    <source>
        <dbReference type="EMBL" id="KAG0247878.1"/>
    </source>
</evidence>
<organism evidence="1 2">
    <name type="scientific">Mortierella polycephala</name>
    <dbReference type="NCBI Taxonomy" id="41804"/>
    <lineage>
        <taxon>Eukaryota</taxon>
        <taxon>Fungi</taxon>
        <taxon>Fungi incertae sedis</taxon>
        <taxon>Mucoromycota</taxon>
        <taxon>Mortierellomycotina</taxon>
        <taxon>Mortierellomycetes</taxon>
        <taxon>Mortierellales</taxon>
        <taxon>Mortierellaceae</taxon>
        <taxon>Mortierella</taxon>
    </lineage>
</organism>
<evidence type="ECO:0008006" key="3">
    <source>
        <dbReference type="Google" id="ProtNLM"/>
    </source>
</evidence>
<dbReference type="PANTHER" id="PTHR38926:SF5">
    <property type="entry name" value="F-BOX AND LEUCINE-RICH REPEAT PROTEIN 6"/>
    <property type="match status" value="1"/>
</dbReference>
<dbReference type="SUPFAM" id="SSF52047">
    <property type="entry name" value="RNI-like"/>
    <property type="match status" value="1"/>
</dbReference>
<protein>
    <recommendedName>
        <fullName evidence="3">F-box domain-containing protein</fullName>
    </recommendedName>
</protein>
<dbReference type="PANTHER" id="PTHR38926">
    <property type="entry name" value="F-BOX DOMAIN CONTAINING PROTEIN, EXPRESSED"/>
    <property type="match status" value="1"/>
</dbReference>
<gene>
    <name evidence="1" type="ORF">BG011_000794</name>
</gene>
<name>A0A9P6PKT9_9FUNG</name>
<dbReference type="InterPro" id="IPR036047">
    <property type="entry name" value="F-box-like_dom_sf"/>
</dbReference>
<dbReference type="OrthoDB" id="2354556at2759"/>
<keyword evidence="2" id="KW-1185">Reference proteome</keyword>
<proteinExistence type="predicted"/>
<dbReference type="EMBL" id="JAAAJA010001182">
    <property type="protein sequence ID" value="KAG0247878.1"/>
    <property type="molecule type" value="Genomic_DNA"/>
</dbReference>
<sequence>MHRKYTLLEIKQLFYRNQMKKTITDAYKRFLNQLTDHRHSATDLALSLPEIRTNIGQFLSLGDLARCTQVSSEWKATFNELLWRTFKVYCSWDYPRSGLVGATKNLHSVRQLSFNQCYQLSYFALNYQNLYTLDLSNYTGVSCLSNHYQAPTVLLQNIATSLVARQQRLRTLRLINVDKLITLQFWESVARYKTLTALTVKGIRINIPSMHRFVSACKNLERLQLRDIELGGHILRLIRDSFVNLRQLSLDVINGMTAAENVDLLRLCPRLQVLYWRTDWCSYPLDDDENEDDGLPPDPPTILSPSEQRFPWMELQSLLRSGAWRELDSFALCDFYARFSDDQLHFILTHMHPRIRRFGAPGSTFGNRSFATLAHSFQSLEVLDLRLSHGTLEAPIQEVMSSCPNLTLLFGTSIQSIDIVNGKPWVCQKLKYLVLDFIVQGSTLQTRQDHQDHILSQLSTMTKLELLVLDSTQVRTPGSYHLNLRLCAGLDTLRTLRDLKIVSFYGVKHHISVEDMWWIQTHWMGMDDMYIRRGEGDFHVLTTTRDWQGRDWQQRVHESELPSEMIVPLRGYFGELLTDTLMSNSTFEVICMGNAQWRSDGINWEHPPSYHECLYRHFFEEY</sequence>